<feature type="region of interest" description="Disordered" evidence="1">
    <location>
        <begin position="61"/>
        <end position="95"/>
    </location>
</feature>
<dbReference type="SMART" id="SM01022">
    <property type="entry name" value="ASCH"/>
    <property type="match status" value="1"/>
</dbReference>
<dbReference type="FunFam" id="2.30.130.30:FF:000006">
    <property type="entry name" value="Putative_zinc_finger_motif_-_C2HC5-type /ASCH_domain_containing_protein_-_putative"/>
    <property type="match status" value="1"/>
</dbReference>
<dbReference type="InterPro" id="IPR039128">
    <property type="entry name" value="TRIP4-like"/>
</dbReference>
<dbReference type="InterPro" id="IPR009349">
    <property type="entry name" value="TRIP4/RQT4_C2HC5_Znf"/>
</dbReference>
<protein>
    <submittedName>
        <fullName evidence="3">Putative activating signal cointegrator 1-like protein</fullName>
    </submittedName>
</protein>
<dbReference type="Pfam" id="PF04266">
    <property type="entry name" value="ASCH"/>
    <property type="match status" value="1"/>
</dbReference>
<dbReference type="GO" id="GO:0005634">
    <property type="term" value="C:nucleus"/>
    <property type="evidence" value="ECO:0007669"/>
    <property type="project" value="InterPro"/>
</dbReference>
<feature type="domain" description="ASCH" evidence="2">
    <location>
        <begin position="338"/>
        <end position="446"/>
    </location>
</feature>
<dbReference type="Gene3D" id="2.30.130.30">
    <property type="entry name" value="Hypothetical protein"/>
    <property type="match status" value="1"/>
</dbReference>
<dbReference type="InterPro" id="IPR056994">
    <property type="entry name" value="TRI4_N"/>
</dbReference>
<sequence>MNKGLQESLSNILDMEIPEEMIQHILSLRSPDEIDEYFSTLLDYSCEDHVKFVSNFKEQRYKKKSENPRKSESQRTFTGNSSHENSKVVREKPKKKSKFTNLYSAGGNINEIMLKGRHLCNCQASKHVLINNCLGCGRIVCEQEGSGPCMFCGSSVKNATETDYTENVRQEVIPKGNGAKPKNTRAKEDPIAQRNRLLEYDRQSEKRTTVIDDESDYFKTNSVWLSDKERDKLQKLENDLRDKRHANRLSHKYKFDFSGRQVMDDEDNIEDDFYRQIEDCQEMESRSRSIKDVDISQLKFKDAYPELSTIEGVSETKFHYNRIQDKTFLEISDQGLCLSMHQPWASLLVAGIKKHEGRCWYSSHRGRLWIASTAKPVNPEEIKELEDFYRRFYNKDDLAFPTQYPSGSLLGHVTIENCMSEEDYLQEFVNGESESPFVFICSNPVELPVFFPISGKHKIYKLETLFNSGFFITG</sequence>
<dbReference type="CDD" id="cd06554">
    <property type="entry name" value="ASCH_ASC-1_like"/>
    <property type="match status" value="1"/>
</dbReference>
<dbReference type="AlphaFoldDB" id="A0A6B2E759"/>
<dbReference type="InterPro" id="IPR056993">
    <property type="entry name" value="TRIP4_3rd_dom"/>
</dbReference>
<organism evidence="3">
    <name type="scientific">Phlebotomus kandelakii</name>
    <dbReference type="NCBI Taxonomy" id="1109342"/>
    <lineage>
        <taxon>Eukaryota</taxon>
        <taxon>Metazoa</taxon>
        <taxon>Ecdysozoa</taxon>
        <taxon>Arthropoda</taxon>
        <taxon>Hexapoda</taxon>
        <taxon>Insecta</taxon>
        <taxon>Pterygota</taxon>
        <taxon>Neoptera</taxon>
        <taxon>Endopterygota</taxon>
        <taxon>Diptera</taxon>
        <taxon>Nematocera</taxon>
        <taxon>Psychodoidea</taxon>
        <taxon>Psychodidae</taxon>
        <taxon>Phlebotomus</taxon>
        <taxon>Larroussius</taxon>
    </lineage>
</organism>
<feature type="compositionally biased region" description="Polar residues" evidence="1">
    <location>
        <begin position="74"/>
        <end position="83"/>
    </location>
</feature>
<proteinExistence type="predicted"/>
<dbReference type="InterPro" id="IPR007374">
    <property type="entry name" value="ASCH_domain"/>
</dbReference>
<dbReference type="PANTHER" id="PTHR12963">
    <property type="entry name" value="THYROID RECEPTOR INTERACTING PROTEIN RELATED"/>
    <property type="match status" value="1"/>
</dbReference>
<dbReference type="EMBL" id="GIFK01000245">
    <property type="protein sequence ID" value="NBJ57948.1"/>
    <property type="molecule type" value="Transcribed_RNA"/>
</dbReference>
<dbReference type="GO" id="GO:0008270">
    <property type="term" value="F:zinc ion binding"/>
    <property type="evidence" value="ECO:0007669"/>
    <property type="project" value="InterPro"/>
</dbReference>
<dbReference type="GO" id="GO:0180022">
    <property type="term" value="C:RQC-trigger complex"/>
    <property type="evidence" value="ECO:0007669"/>
    <property type="project" value="InterPro"/>
</dbReference>
<reference evidence="3" key="1">
    <citation type="submission" date="2019-10" db="EMBL/GenBank/DDBJ databases">
        <title>Short sand fly seasons in Tbilisi, Georgia, hinder development of host immunity to saliva of the visceral leishmaniasis vector Phlebotomus kandelakii.</title>
        <authorList>
            <person name="Oliveira F."/>
            <person name="Giorgobiani E."/>
            <person name="Guimaraes-Costa A.B."/>
            <person name="Abdeladhim M."/>
            <person name="Oristian J."/>
            <person name="Tskhvaradze L."/>
            <person name="Tsertsvadze N."/>
            <person name="Zakalashvili M."/>
            <person name="Valenzuela J.G."/>
            <person name="Kamhawi S."/>
        </authorList>
    </citation>
    <scope>NUCLEOTIDE SEQUENCE</scope>
    <source>
        <strain evidence="3">Wild-capture in Tbilisi</strain>
        <tissue evidence="3">Salivary glands</tissue>
    </source>
</reference>
<dbReference type="InterPro" id="IPR015947">
    <property type="entry name" value="PUA-like_sf"/>
</dbReference>
<evidence type="ECO:0000313" key="3">
    <source>
        <dbReference type="EMBL" id="NBJ57948.1"/>
    </source>
</evidence>
<evidence type="ECO:0000259" key="2">
    <source>
        <dbReference type="SMART" id="SM01022"/>
    </source>
</evidence>
<dbReference type="Pfam" id="PF23134">
    <property type="entry name" value="TRIP4_3rd"/>
    <property type="match status" value="1"/>
</dbReference>
<dbReference type="SUPFAM" id="SSF88697">
    <property type="entry name" value="PUA domain-like"/>
    <property type="match status" value="1"/>
</dbReference>
<name>A0A6B2E759_9DIPT</name>
<dbReference type="Pfam" id="PF06221">
    <property type="entry name" value="zf-C2HC5"/>
    <property type="match status" value="1"/>
</dbReference>
<dbReference type="Pfam" id="PF23135">
    <property type="entry name" value="TRI4_N"/>
    <property type="match status" value="1"/>
</dbReference>
<evidence type="ECO:0000256" key="1">
    <source>
        <dbReference type="SAM" id="MobiDB-lite"/>
    </source>
</evidence>
<dbReference type="PANTHER" id="PTHR12963:SF4">
    <property type="entry name" value="ACTIVATING SIGNAL COINTEGRATOR 1"/>
    <property type="match status" value="1"/>
</dbReference>
<feature type="compositionally biased region" description="Basic and acidic residues" evidence="1">
    <location>
        <begin position="64"/>
        <end position="73"/>
    </location>
</feature>
<dbReference type="GO" id="GO:0072344">
    <property type="term" value="P:rescue of stalled ribosome"/>
    <property type="evidence" value="ECO:0007669"/>
    <property type="project" value="InterPro"/>
</dbReference>
<accession>A0A6B2E759</accession>